<name>A0ABQ3U341_STRHY</name>
<dbReference type="EMBL" id="BNEK01000005">
    <property type="protein sequence ID" value="GHJ30022.1"/>
    <property type="molecule type" value="Genomic_DNA"/>
</dbReference>
<protein>
    <recommendedName>
        <fullName evidence="6">Integral membrane protein</fullName>
    </recommendedName>
</protein>
<sequence>MKRLVSLLLALIAAVAMTVGPAPSAVADEGGPIDFIGEFGCEAVGGGLIGPLIGKNDLCDKVGDKTEKAVEDAWNSVWDSVLGDVITAAKDVTKWIIKKVLTVALMGPSVDLAGTGLFGRDATLAGMLVWLGWVIAAFGLMWQLGRMAVTGQSKYAGQALAGWVQNAMLTASGVAIVAVFLRLGDAMTTGLVNKSFDNSGNAYKQIVAVLIPKSIQNPVMVLGVVSVLLLVGFAMMIMIFLRQSAIPIQCLLLPIAGAGRVGGETTRQWAPRLITSIFVVIAYKPIVAIIICTGFTEFGKAHTLAEWLRGVATLVLAVLAPGPLTKLFAPLGAEIGAGLASGGALGAAASVGGLVGRGGDGGQGGDGDSAPTNAVQHAQHVAQTMPRSYQDDHRGGSGDQDTPAQGVPPQHGAGQQPKQAGAADAATGAGAGTAGAGASAGAGGAGAAGGASASGAAAAGAGPAGLAIQVLDGVSDALQGASGQIGDGGDGGKKSS</sequence>
<feature type="transmembrane region" description="Helical" evidence="2">
    <location>
        <begin position="122"/>
        <end position="142"/>
    </location>
</feature>
<evidence type="ECO:0000256" key="2">
    <source>
        <dbReference type="SAM" id="Phobius"/>
    </source>
</evidence>
<feature type="compositionally biased region" description="Low complexity" evidence="1">
    <location>
        <begin position="412"/>
        <end position="428"/>
    </location>
</feature>
<organism evidence="4 5">
    <name type="scientific">Streptomyces hygroscopicus</name>
    <dbReference type="NCBI Taxonomy" id="1912"/>
    <lineage>
        <taxon>Bacteria</taxon>
        <taxon>Bacillati</taxon>
        <taxon>Actinomycetota</taxon>
        <taxon>Actinomycetes</taxon>
        <taxon>Kitasatosporales</taxon>
        <taxon>Streptomycetaceae</taxon>
        <taxon>Streptomyces</taxon>
        <taxon>Streptomyces violaceusniger group</taxon>
    </lineage>
</organism>
<feature type="compositionally biased region" description="Low complexity" evidence="1">
    <location>
        <begin position="450"/>
        <end position="461"/>
    </location>
</feature>
<dbReference type="Proteomes" id="UP001054854">
    <property type="component" value="Unassembled WGS sequence"/>
</dbReference>
<accession>A0ABQ3U341</accession>
<keyword evidence="2" id="KW-0812">Transmembrane</keyword>
<feature type="chain" id="PRO_5045158651" description="Integral membrane protein" evidence="3">
    <location>
        <begin position="28"/>
        <end position="496"/>
    </location>
</feature>
<keyword evidence="2" id="KW-0472">Membrane</keyword>
<gene>
    <name evidence="4" type="ORF">TPA0910_44550</name>
</gene>
<dbReference type="RefSeq" id="WP_236257948.1">
    <property type="nucleotide sequence ID" value="NZ_BNEK01000005.1"/>
</dbReference>
<feature type="signal peptide" evidence="3">
    <location>
        <begin position="1"/>
        <end position="27"/>
    </location>
</feature>
<reference evidence="4" key="1">
    <citation type="submission" date="2024-05" db="EMBL/GenBank/DDBJ databases">
        <title>Whole genome shotgun sequence of Streptomyces hygroscopicus NBRC 113678.</title>
        <authorList>
            <person name="Komaki H."/>
            <person name="Tamura T."/>
        </authorList>
    </citation>
    <scope>NUCLEOTIDE SEQUENCE</scope>
    <source>
        <strain evidence="4">N11-34</strain>
    </source>
</reference>
<evidence type="ECO:0000313" key="4">
    <source>
        <dbReference type="EMBL" id="GHJ30022.1"/>
    </source>
</evidence>
<keyword evidence="5" id="KW-1185">Reference proteome</keyword>
<proteinExistence type="predicted"/>
<evidence type="ECO:0000256" key="3">
    <source>
        <dbReference type="SAM" id="SignalP"/>
    </source>
</evidence>
<evidence type="ECO:0000256" key="1">
    <source>
        <dbReference type="SAM" id="MobiDB-lite"/>
    </source>
</evidence>
<evidence type="ECO:0008006" key="6">
    <source>
        <dbReference type="Google" id="ProtNLM"/>
    </source>
</evidence>
<keyword evidence="2" id="KW-1133">Transmembrane helix</keyword>
<feature type="transmembrane region" description="Helical" evidence="2">
    <location>
        <begin position="163"/>
        <end position="183"/>
    </location>
</feature>
<comment type="caution">
    <text evidence="4">The sequence shown here is derived from an EMBL/GenBank/DDBJ whole genome shotgun (WGS) entry which is preliminary data.</text>
</comment>
<evidence type="ECO:0000313" key="5">
    <source>
        <dbReference type="Proteomes" id="UP001054854"/>
    </source>
</evidence>
<feature type="transmembrane region" description="Helical" evidence="2">
    <location>
        <begin position="219"/>
        <end position="241"/>
    </location>
</feature>
<feature type="compositionally biased region" description="Polar residues" evidence="1">
    <location>
        <begin position="371"/>
        <end position="387"/>
    </location>
</feature>
<feature type="compositionally biased region" description="Gly residues" evidence="1">
    <location>
        <begin position="429"/>
        <end position="449"/>
    </location>
</feature>
<feature type="transmembrane region" description="Helical" evidence="2">
    <location>
        <begin position="273"/>
        <end position="296"/>
    </location>
</feature>
<feature type="region of interest" description="Disordered" evidence="1">
    <location>
        <begin position="359"/>
        <end position="461"/>
    </location>
</feature>
<keyword evidence="3" id="KW-0732">Signal</keyword>